<keyword evidence="9 12" id="KW-0406">Ion transport</keyword>
<accession>A0AAV4YD73</accession>
<evidence type="ECO:0000313" key="14">
    <source>
        <dbReference type="Proteomes" id="UP001054945"/>
    </source>
</evidence>
<evidence type="ECO:0000256" key="2">
    <source>
        <dbReference type="ARBA" id="ARBA00004651"/>
    </source>
</evidence>
<keyword evidence="6" id="KW-0303">Gap junction</keyword>
<dbReference type="EMBL" id="BPLR01019220">
    <property type="protein sequence ID" value="GIZ05142.1"/>
    <property type="molecule type" value="Genomic_DNA"/>
</dbReference>
<dbReference type="GO" id="GO:0005921">
    <property type="term" value="C:gap junction"/>
    <property type="evidence" value="ECO:0007669"/>
    <property type="project" value="UniProtKB-SubCell"/>
</dbReference>
<evidence type="ECO:0000256" key="5">
    <source>
        <dbReference type="ARBA" id="ARBA00022692"/>
    </source>
</evidence>
<dbReference type="PROSITE" id="PS51013">
    <property type="entry name" value="PANNEXIN"/>
    <property type="match status" value="1"/>
</dbReference>
<comment type="subcellular location">
    <subcellularLocation>
        <location evidence="1">Cell junction</location>
        <location evidence="1">Gap junction</location>
    </subcellularLocation>
    <subcellularLocation>
        <location evidence="2 12">Cell membrane</location>
        <topology evidence="2 12">Multi-pass membrane protein</topology>
    </subcellularLocation>
</comment>
<gene>
    <name evidence="13" type="primary">Inx2</name>
    <name evidence="12" type="synonym">inx</name>
    <name evidence="13" type="ORF">CEXT_437891</name>
</gene>
<protein>
    <recommendedName>
        <fullName evidence="12">Innexin</fullName>
    </recommendedName>
</protein>
<comment type="caution">
    <text evidence="13">The sequence shown here is derived from an EMBL/GenBank/DDBJ whole genome shotgun (WGS) entry which is preliminary data.</text>
</comment>
<dbReference type="Proteomes" id="UP001054945">
    <property type="component" value="Unassembled WGS sequence"/>
</dbReference>
<evidence type="ECO:0000256" key="3">
    <source>
        <dbReference type="ARBA" id="ARBA00022448"/>
    </source>
</evidence>
<reference evidence="13 14" key="1">
    <citation type="submission" date="2021-06" db="EMBL/GenBank/DDBJ databases">
        <title>Caerostris extrusa draft genome.</title>
        <authorList>
            <person name="Kono N."/>
            <person name="Arakawa K."/>
        </authorList>
    </citation>
    <scope>NUCLEOTIDE SEQUENCE [LARGE SCALE GENOMIC DNA]</scope>
</reference>
<keyword evidence="11 12" id="KW-0407">Ion channel</keyword>
<evidence type="ECO:0000256" key="9">
    <source>
        <dbReference type="ARBA" id="ARBA00023065"/>
    </source>
</evidence>
<dbReference type="GO" id="GO:0005886">
    <property type="term" value="C:plasma membrane"/>
    <property type="evidence" value="ECO:0007669"/>
    <property type="project" value="UniProtKB-SubCell"/>
</dbReference>
<evidence type="ECO:0000256" key="12">
    <source>
        <dbReference type="RuleBase" id="RU010713"/>
    </source>
</evidence>
<sequence length="313" mass="36807">MIELKLVKPSIQGNGLNFLVEYITVTAVRNQTRLLAFCSHKNESVPCIPEDDIPPKVLEAFSLVYSTCAQHSAFKIEDGKQNYTESKYHLKENIFNDVVGRLSLLFLFQAVIFFLPRYFWKSVESGRLERLLSFLHNTSYRPMDNIVRMVNDVLVNSERNKYYLTQYFTAEIFNVIASILCIGIVEFCLGGVHQSQSVDVIEFADKNFLPCWFLHCNSSRNILPKFDKCTIHRYISLENIKSHEAMLIMPTSIIYGKIYIFLWWWFLMMTVMFSTGLQNTYPRFTSFAIYSFGYELRRYKYRGSENYNKSFRY</sequence>
<keyword evidence="10 12" id="KW-0472">Membrane</keyword>
<evidence type="ECO:0000256" key="8">
    <source>
        <dbReference type="ARBA" id="ARBA00022989"/>
    </source>
</evidence>
<feature type="transmembrane region" description="Helical" evidence="12">
    <location>
        <begin position="98"/>
        <end position="120"/>
    </location>
</feature>
<comment type="caution">
    <text evidence="12">Lacks conserved residue(s) required for the propagation of feature annotation.</text>
</comment>
<evidence type="ECO:0000256" key="7">
    <source>
        <dbReference type="ARBA" id="ARBA00022949"/>
    </source>
</evidence>
<keyword evidence="14" id="KW-1185">Reference proteome</keyword>
<keyword evidence="8 12" id="KW-1133">Transmembrane helix</keyword>
<evidence type="ECO:0000256" key="11">
    <source>
        <dbReference type="ARBA" id="ARBA00023303"/>
    </source>
</evidence>
<comment type="function">
    <text evidence="12">Structural component of the gap junctions.</text>
</comment>
<proteinExistence type="inferred from homology"/>
<evidence type="ECO:0000256" key="6">
    <source>
        <dbReference type="ARBA" id="ARBA00022868"/>
    </source>
</evidence>
<dbReference type="GO" id="GO:0034220">
    <property type="term" value="P:monoatomic ion transmembrane transport"/>
    <property type="evidence" value="ECO:0007669"/>
    <property type="project" value="UniProtKB-KW"/>
</dbReference>
<keyword evidence="4" id="KW-1003">Cell membrane</keyword>
<dbReference type="AlphaFoldDB" id="A0AAV4YD73"/>
<evidence type="ECO:0000256" key="1">
    <source>
        <dbReference type="ARBA" id="ARBA00004610"/>
    </source>
</evidence>
<dbReference type="Pfam" id="PF00876">
    <property type="entry name" value="Innexin"/>
    <property type="match status" value="1"/>
</dbReference>
<comment type="similarity">
    <text evidence="12">Belongs to the pannexin family.</text>
</comment>
<evidence type="ECO:0000256" key="10">
    <source>
        <dbReference type="ARBA" id="ARBA00023136"/>
    </source>
</evidence>
<organism evidence="13 14">
    <name type="scientific">Caerostris extrusa</name>
    <name type="common">Bark spider</name>
    <name type="synonym">Caerostris bankana</name>
    <dbReference type="NCBI Taxonomy" id="172846"/>
    <lineage>
        <taxon>Eukaryota</taxon>
        <taxon>Metazoa</taxon>
        <taxon>Ecdysozoa</taxon>
        <taxon>Arthropoda</taxon>
        <taxon>Chelicerata</taxon>
        <taxon>Arachnida</taxon>
        <taxon>Araneae</taxon>
        <taxon>Araneomorphae</taxon>
        <taxon>Entelegynae</taxon>
        <taxon>Araneoidea</taxon>
        <taxon>Araneidae</taxon>
        <taxon>Caerostris</taxon>
    </lineage>
</organism>
<evidence type="ECO:0000256" key="4">
    <source>
        <dbReference type="ARBA" id="ARBA00022475"/>
    </source>
</evidence>
<keyword evidence="7" id="KW-0965">Cell junction</keyword>
<name>A0AAV4YD73_CAEEX</name>
<keyword evidence="5 12" id="KW-0812">Transmembrane</keyword>
<evidence type="ECO:0000313" key="13">
    <source>
        <dbReference type="EMBL" id="GIZ05142.1"/>
    </source>
</evidence>
<dbReference type="InterPro" id="IPR000990">
    <property type="entry name" value="Innexin"/>
</dbReference>
<keyword evidence="3 12" id="KW-0813">Transport</keyword>